<protein>
    <submittedName>
        <fullName evidence="1">Uncharacterized protein</fullName>
    </submittedName>
</protein>
<reference evidence="1" key="1">
    <citation type="submission" date="2021-01" db="EMBL/GenBank/DDBJ databases">
        <title>Phytophthora aleatoria, a newly-described species from Pinus radiata is distinct from Phytophthora cactorum isolates based on comparative genomics.</title>
        <authorList>
            <person name="Mcdougal R."/>
            <person name="Panda P."/>
            <person name="Williams N."/>
            <person name="Studholme D.J."/>
        </authorList>
    </citation>
    <scope>NUCLEOTIDE SEQUENCE</scope>
    <source>
        <strain evidence="1">NZFS 4037</strain>
    </source>
</reference>
<organism evidence="1 2">
    <name type="scientific">Phytophthora aleatoria</name>
    <dbReference type="NCBI Taxonomy" id="2496075"/>
    <lineage>
        <taxon>Eukaryota</taxon>
        <taxon>Sar</taxon>
        <taxon>Stramenopiles</taxon>
        <taxon>Oomycota</taxon>
        <taxon>Peronosporomycetes</taxon>
        <taxon>Peronosporales</taxon>
        <taxon>Peronosporaceae</taxon>
        <taxon>Phytophthora</taxon>
    </lineage>
</organism>
<name>A0A8J5JF49_9STRA</name>
<dbReference type="Proteomes" id="UP000709295">
    <property type="component" value="Unassembled WGS sequence"/>
</dbReference>
<evidence type="ECO:0000313" key="2">
    <source>
        <dbReference type="Proteomes" id="UP000709295"/>
    </source>
</evidence>
<accession>A0A8J5JF49</accession>
<proteinExistence type="predicted"/>
<evidence type="ECO:0000313" key="1">
    <source>
        <dbReference type="EMBL" id="KAG6974842.1"/>
    </source>
</evidence>
<keyword evidence="2" id="KW-1185">Reference proteome</keyword>
<comment type="caution">
    <text evidence="1">The sequence shown here is derived from an EMBL/GenBank/DDBJ whole genome shotgun (WGS) entry which is preliminary data.</text>
</comment>
<dbReference type="AlphaFoldDB" id="A0A8J5JF49"/>
<gene>
    <name evidence="1" type="ORF">JG688_00002854</name>
</gene>
<sequence>MIFFNFVFFREPCLSEIDEFLKDDHRNTLWGYYSGVSNELEQKHKSKQLTPAQREEAWSFHALLVQRKIADADMRRAEANRLAHEQPENDNAVLNAARLKRATQLRVQQKCRKREQHA</sequence>
<dbReference type="EMBL" id="JAENGY010000080">
    <property type="protein sequence ID" value="KAG6974842.1"/>
    <property type="molecule type" value="Genomic_DNA"/>
</dbReference>